<reference evidence="12 13" key="1">
    <citation type="journal article" date="2017" name="Int. J. Parasitol.">
        <title>The genome of the protozoan parasite Cystoisospora suis and a reverse vaccinology approach to identify vaccine candidates.</title>
        <authorList>
            <person name="Palmieri N."/>
            <person name="Shrestha A."/>
            <person name="Ruttkowski B."/>
            <person name="Beck T."/>
            <person name="Vogl C."/>
            <person name="Tomley F."/>
            <person name="Blake D.P."/>
            <person name="Joachim A."/>
        </authorList>
    </citation>
    <scope>NUCLEOTIDE SEQUENCE [LARGE SCALE GENOMIC DNA]</scope>
    <source>
        <strain evidence="12 13">Wien I</strain>
    </source>
</reference>
<dbReference type="SMART" id="SM00220">
    <property type="entry name" value="S_TKc"/>
    <property type="match status" value="1"/>
</dbReference>
<dbReference type="GO" id="GO:0007165">
    <property type="term" value="P:signal transduction"/>
    <property type="evidence" value="ECO:0007669"/>
    <property type="project" value="TreeGrafter"/>
</dbReference>
<evidence type="ECO:0000256" key="8">
    <source>
        <dbReference type="ARBA" id="ARBA00048679"/>
    </source>
</evidence>
<keyword evidence="6" id="KW-0067">ATP-binding</keyword>
<evidence type="ECO:0000256" key="1">
    <source>
        <dbReference type="ARBA" id="ARBA00012513"/>
    </source>
</evidence>
<dbReference type="Pfam" id="PF00069">
    <property type="entry name" value="Pkinase"/>
    <property type="match status" value="1"/>
</dbReference>
<feature type="domain" description="Protein kinase" evidence="11">
    <location>
        <begin position="197"/>
        <end position="554"/>
    </location>
</feature>
<keyword evidence="4" id="KW-0547">Nucleotide-binding</keyword>
<keyword evidence="10" id="KW-1133">Transmembrane helix</keyword>
<evidence type="ECO:0000256" key="4">
    <source>
        <dbReference type="ARBA" id="ARBA00022741"/>
    </source>
</evidence>
<dbReference type="EC" id="2.7.11.1" evidence="1"/>
<gene>
    <name evidence="12" type="ORF">CSUI_002707</name>
</gene>
<dbReference type="Proteomes" id="UP000221165">
    <property type="component" value="Unassembled WGS sequence"/>
</dbReference>
<dbReference type="GeneID" id="94426117"/>
<dbReference type="InterPro" id="IPR000719">
    <property type="entry name" value="Prot_kinase_dom"/>
</dbReference>
<keyword evidence="13" id="KW-1185">Reference proteome</keyword>
<evidence type="ECO:0000256" key="7">
    <source>
        <dbReference type="ARBA" id="ARBA00047899"/>
    </source>
</evidence>
<dbReference type="GO" id="GO:0004674">
    <property type="term" value="F:protein serine/threonine kinase activity"/>
    <property type="evidence" value="ECO:0007669"/>
    <property type="project" value="UniProtKB-KW"/>
</dbReference>
<dbReference type="Gene3D" id="1.10.510.10">
    <property type="entry name" value="Transferase(Phosphotransferase) domain 1"/>
    <property type="match status" value="1"/>
</dbReference>
<keyword evidence="10" id="KW-0472">Membrane</keyword>
<dbReference type="PROSITE" id="PS00108">
    <property type="entry name" value="PROTEIN_KINASE_ST"/>
    <property type="match status" value="1"/>
</dbReference>
<feature type="region of interest" description="Disordered" evidence="9">
    <location>
        <begin position="246"/>
        <end position="277"/>
    </location>
</feature>
<dbReference type="SUPFAM" id="SSF56112">
    <property type="entry name" value="Protein kinase-like (PK-like)"/>
    <property type="match status" value="1"/>
</dbReference>
<dbReference type="EMBL" id="MIGC01001125">
    <property type="protein sequence ID" value="PHJ23442.1"/>
    <property type="molecule type" value="Genomic_DNA"/>
</dbReference>
<accession>A0A2C6L7U1</accession>
<evidence type="ECO:0000259" key="11">
    <source>
        <dbReference type="PROSITE" id="PS50011"/>
    </source>
</evidence>
<dbReference type="PANTHER" id="PTHR43895:SF32">
    <property type="entry name" value="SERINE_THREONINE-PROTEIN KINASE CHK1"/>
    <property type="match status" value="1"/>
</dbReference>
<comment type="catalytic activity">
    <reaction evidence="8">
        <text>L-seryl-[protein] + ATP = O-phospho-L-seryl-[protein] + ADP + H(+)</text>
        <dbReference type="Rhea" id="RHEA:17989"/>
        <dbReference type="Rhea" id="RHEA-COMP:9863"/>
        <dbReference type="Rhea" id="RHEA-COMP:11604"/>
        <dbReference type="ChEBI" id="CHEBI:15378"/>
        <dbReference type="ChEBI" id="CHEBI:29999"/>
        <dbReference type="ChEBI" id="CHEBI:30616"/>
        <dbReference type="ChEBI" id="CHEBI:83421"/>
        <dbReference type="ChEBI" id="CHEBI:456216"/>
        <dbReference type="EC" id="2.7.11.1"/>
    </reaction>
</comment>
<comment type="catalytic activity">
    <reaction evidence="7">
        <text>L-threonyl-[protein] + ATP = O-phospho-L-threonyl-[protein] + ADP + H(+)</text>
        <dbReference type="Rhea" id="RHEA:46608"/>
        <dbReference type="Rhea" id="RHEA-COMP:11060"/>
        <dbReference type="Rhea" id="RHEA-COMP:11605"/>
        <dbReference type="ChEBI" id="CHEBI:15378"/>
        <dbReference type="ChEBI" id="CHEBI:30013"/>
        <dbReference type="ChEBI" id="CHEBI:30616"/>
        <dbReference type="ChEBI" id="CHEBI:61977"/>
        <dbReference type="ChEBI" id="CHEBI:456216"/>
        <dbReference type="EC" id="2.7.11.1"/>
    </reaction>
</comment>
<evidence type="ECO:0000256" key="5">
    <source>
        <dbReference type="ARBA" id="ARBA00022777"/>
    </source>
</evidence>
<evidence type="ECO:0000256" key="6">
    <source>
        <dbReference type="ARBA" id="ARBA00022840"/>
    </source>
</evidence>
<dbReference type="PROSITE" id="PS50011">
    <property type="entry name" value="PROTEIN_KINASE_DOM"/>
    <property type="match status" value="1"/>
</dbReference>
<keyword evidence="3" id="KW-0808">Transferase</keyword>
<dbReference type="PANTHER" id="PTHR43895">
    <property type="entry name" value="CALCIUM/CALMODULIN-DEPENDENT PROTEIN KINASE KINASE-RELATED"/>
    <property type="match status" value="1"/>
</dbReference>
<evidence type="ECO:0000313" key="12">
    <source>
        <dbReference type="EMBL" id="PHJ23442.1"/>
    </source>
</evidence>
<dbReference type="InterPro" id="IPR008271">
    <property type="entry name" value="Ser/Thr_kinase_AS"/>
</dbReference>
<feature type="transmembrane region" description="Helical" evidence="10">
    <location>
        <begin position="9"/>
        <end position="32"/>
    </location>
</feature>
<evidence type="ECO:0000256" key="10">
    <source>
        <dbReference type="SAM" id="Phobius"/>
    </source>
</evidence>
<name>A0A2C6L7U1_9APIC</name>
<dbReference type="InterPro" id="IPR011009">
    <property type="entry name" value="Kinase-like_dom_sf"/>
</dbReference>
<evidence type="ECO:0000313" key="13">
    <source>
        <dbReference type="Proteomes" id="UP000221165"/>
    </source>
</evidence>
<dbReference type="RefSeq" id="XP_067925118.1">
    <property type="nucleotide sequence ID" value="XM_068062906.1"/>
</dbReference>
<dbReference type="VEuPathDB" id="ToxoDB:CSUI_002707"/>
<keyword evidence="5 12" id="KW-0418">Kinase</keyword>
<keyword evidence="2" id="KW-0723">Serine/threonine-protein kinase</keyword>
<comment type="caution">
    <text evidence="12">The sequence shown here is derived from an EMBL/GenBank/DDBJ whole genome shotgun (WGS) entry which is preliminary data.</text>
</comment>
<dbReference type="AlphaFoldDB" id="A0A2C6L7U1"/>
<dbReference type="GO" id="GO:0005524">
    <property type="term" value="F:ATP binding"/>
    <property type="evidence" value="ECO:0007669"/>
    <property type="project" value="UniProtKB-KW"/>
</dbReference>
<keyword evidence="10" id="KW-0812">Transmembrane</keyword>
<dbReference type="OrthoDB" id="333255at2759"/>
<proteinExistence type="predicted"/>
<evidence type="ECO:0000256" key="2">
    <source>
        <dbReference type="ARBA" id="ARBA00022527"/>
    </source>
</evidence>
<evidence type="ECO:0000256" key="9">
    <source>
        <dbReference type="SAM" id="MobiDB-lite"/>
    </source>
</evidence>
<sequence>MASLRGRSMLITAAGAPVRAFLAFILFFIFGWTEELQPLYSGRYIIPGALCQDEPSVAGSGQFDLGEGPGRFARGGSPLRVSWSEEAVARGRLGPSFLVLRGTSSILSRVARSLTRAAGGTERLLFLTSDQQAGWMTPQDEAGQRLIAQAVSALAPGSPQQVVSTRPLSILDRVLPLDSVFMVESGGPVDSFEPQLFQRKECLGSGSRNLVVAAVKPTPEERPGALSLMKLGTAAPRSAKMVAAVQSLAAKEEPKASQAQHGTREPRPPPHSPSLDRVAIRVAVTTWPPIRTEQEAASYLEKRKAEQQKVQDVLPQGLSPADLESKLGFVVPRHTGRIAGKADLLGRSGQTTVLNAVEVLKPLACDLFTILPRVEDSRAKVFIAKRILQLGAFLEAANLVHRDIKLENILLDTRGQLYITDFDTVVKAGEPLNCVDHPSPGFAPPEVVKCVLDTSQRVLASPRSDAWSIGWLVWEVLCRSQPFELPEQAPDHIRNLGALEYLSSLKEQNTRKVDWSRCRSEVGADLREVVESLLDRNPHTRSSLVEIFTKHALFQRGRLRASTEGTGTSV</sequence>
<protein>
    <recommendedName>
        <fullName evidence="1">non-specific serine/threonine protein kinase</fullName>
        <ecNumber evidence="1">2.7.11.1</ecNumber>
    </recommendedName>
</protein>
<organism evidence="12 13">
    <name type="scientific">Cystoisospora suis</name>
    <dbReference type="NCBI Taxonomy" id="483139"/>
    <lineage>
        <taxon>Eukaryota</taxon>
        <taxon>Sar</taxon>
        <taxon>Alveolata</taxon>
        <taxon>Apicomplexa</taxon>
        <taxon>Conoidasida</taxon>
        <taxon>Coccidia</taxon>
        <taxon>Eucoccidiorida</taxon>
        <taxon>Eimeriorina</taxon>
        <taxon>Sarcocystidae</taxon>
        <taxon>Cystoisospora</taxon>
    </lineage>
</organism>
<evidence type="ECO:0000256" key="3">
    <source>
        <dbReference type="ARBA" id="ARBA00022679"/>
    </source>
</evidence>